<evidence type="ECO:0000259" key="4">
    <source>
        <dbReference type="PROSITE" id="PS52035"/>
    </source>
</evidence>
<dbReference type="RefSeq" id="WP_340269008.1">
    <property type="nucleotide sequence ID" value="NZ_JBBEOG010000003.1"/>
</dbReference>
<name>A0ABW0GIV4_9MICO</name>
<feature type="domain" description="Peptidase M14" evidence="4">
    <location>
        <begin position="98"/>
        <end position="293"/>
    </location>
</feature>
<evidence type="ECO:0000256" key="2">
    <source>
        <dbReference type="SAM" id="MobiDB-lite"/>
    </source>
</evidence>
<proteinExistence type="inferred from homology"/>
<keyword evidence="5" id="KW-0121">Carboxypeptidase</keyword>
<comment type="similarity">
    <text evidence="1">Belongs to the peptidase M14 family.</text>
</comment>
<dbReference type="GO" id="GO:0004180">
    <property type="term" value="F:carboxypeptidase activity"/>
    <property type="evidence" value="ECO:0007669"/>
    <property type="project" value="UniProtKB-KW"/>
</dbReference>
<keyword evidence="5" id="KW-0645">Protease</keyword>
<evidence type="ECO:0000313" key="5">
    <source>
        <dbReference type="EMBL" id="MFC5379783.1"/>
    </source>
</evidence>
<evidence type="ECO:0000256" key="1">
    <source>
        <dbReference type="PROSITE-ProRule" id="PRU01379"/>
    </source>
</evidence>
<comment type="caution">
    <text evidence="5">The sequence shown here is derived from an EMBL/GenBank/DDBJ whole genome shotgun (WGS) entry which is preliminary data.</text>
</comment>
<accession>A0ABW0GIV4</accession>
<dbReference type="EMBL" id="JBHSLD010000004">
    <property type="protein sequence ID" value="MFC5379783.1"/>
    <property type="molecule type" value="Genomic_DNA"/>
</dbReference>
<feature type="region of interest" description="Disordered" evidence="2">
    <location>
        <begin position="27"/>
        <end position="74"/>
    </location>
</feature>
<feature type="signal peptide" evidence="3">
    <location>
        <begin position="1"/>
        <end position="23"/>
    </location>
</feature>
<evidence type="ECO:0000313" key="6">
    <source>
        <dbReference type="Proteomes" id="UP001596122"/>
    </source>
</evidence>
<sequence length="293" mass="31134">MPGALATSVACALALSLVPAASAAPAADPDAGAAVRSPDDRGPSGPDLAAVRSQGRSGGTASIGQAAQRGAADLPAQPRNDVIVDVPVNSADLAIPLNLTPYHEFAPKLRALQASDRVSVEVVGQSSLGRDLHLVVITEEMTDSEWDDWQELSDLRTEDPDAAAALLAAGGYDEWRTPLFVNNNIHGNEWEGTDASFQVMDELAFGTDAFTTSLVEDHVIAFLVSLNPDGRVAATRANANGFDMNRDFITQSQPEVRVARDQIIRYNPLTFLDQHGYVNQTLIEPTTGPHGEN</sequence>
<dbReference type="PROSITE" id="PS52035">
    <property type="entry name" value="PEPTIDASE_M14"/>
    <property type="match status" value="1"/>
</dbReference>
<protein>
    <submittedName>
        <fullName evidence="5">M14 family zinc carboxypeptidase</fullName>
    </submittedName>
</protein>
<dbReference type="Gene3D" id="3.40.630.10">
    <property type="entry name" value="Zn peptidases"/>
    <property type="match status" value="1"/>
</dbReference>
<dbReference type="Pfam" id="PF00246">
    <property type="entry name" value="Peptidase_M14"/>
    <property type="match status" value="1"/>
</dbReference>
<keyword evidence="5" id="KW-0378">Hydrolase</keyword>
<gene>
    <name evidence="5" type="ORF">ACFPJ6_03160</name>
</gene>
<organism evidence="5 6">
    <name type="scientific">Aquipuribacter nitratireducens</name>
    <dbReference type="NCBI Taxonomy" id="650104"/>
    <lineage>
        <taxon>Bacteria</taxon>
        <taxon>Bacillati</taxon>
        <taxon>Actinomycetota</taxon>
        <taxon>Actinomycetes</taxon>
        <taxon>Micrococcales</taxon>
        <taxon>Intrasporangiaceae</taxon>
        <taxon>Aquipuribacter</taxon>
    </lineage>
</organism>
<keyword evidence="3" id="KW-0732">Signal</keyword>
<feature type="chain" id="PRO_5047500668" evidence="3">
    <location>
        <begin position="24"/>
        <end position="293"/>
    </location>
</feature>
<dbReference type="Proteomes" id="UP001596122">
    <property type="component" value="Unassembled WGS sequence"/>
</dbReference>
<evidence type="ECO:0000256" key="3">
    <source>
        <dbReference type="SAM" id="SignalP"/>
    </source>
</evidence>
<keyword evidence="6" id="KW-1185">Reference proteome</keyword>
<dbReference type="InterPro" id="IPR000834">
    <property type="entry name" value="Peptidase_M14"/>
</dbReference>
<reference evidence="6" key="1">
    <citation type="journal article" date="2019" name="Int. J. Syst. Evol. Microbiol.">
        <title>The Global Catalogue of Microorganisms (GCM) 10K type strain sequencing project: providing services to taxonomists for standard genome sequencing and annotation.</title>
        <authorList>
            <consortium name="The Broad Institute Genomics Platform"/>
            <consortium name="The Broad Institute Genome Sequencing Center for Infectious Disease"/>
            <person name="Wu L."/>
            <person name="Ma J."/>
        </authorList>
    </citation>
    <scope>NUCLEOTIDE SEQUENCE [LARGE SCALE GENOMIC DNA]</scope>
    <source>
        <strain evidence="6">CCUG 43114</strain>
    </source>
</reference>
<comment type="caution">
    <text evidence="1">Lacks conserved residue(s) required for the propagation of feature annotation.</text>
</comment>
<dbReference type="SUPFAM" id="SSF53187">
    <property type="entry name" value="Zn-dependent exopeptidases"/>
    <property type="match status" value="1"/>
</dbReference>